<evidence type="ECO:0000256" key="1">
    <source>
        <dbReference type="SAM" id="MobiDB-lite"/>
    </source>
</evidence>
<evidence type="ECO:0000313" key="2">
    <source>
        <dbReference type="EMBL" id="GAA5059101.1"/>
    </source>
</evidence>
<accession>A0ABP9KKF1</accession>
<feature type="region of interest" description="Disordered" evidence="1">
    <location>
        <begin position="34"/>
        <end position="70"/>
    </location>
</feature>
<sequence length="107" mass="11434">MPDPETSTTRRLATGLAATVGPFLGELFVRSYECFGPPDTGKPTKRPTVSNDTGTPEGPHGTGAGPAGSVWGELVRDVRGTHWVHRAFHGYRTGYRTLRTAGPPDQS</sequence>
<organism evidence="2 3">
    <name type="scientific">Streptomyces similanensis</name>
    <dbReference type="NCBI Taxonomy" id="1274988"/>
    <lineage>
        <taxon>Bacteria</taxon>
        <taxon>Bacillati</taxon>
        <taxon>Actinomycetota</taxon>
        <taxon>Actinomycetes</taxon>
        <taxon>Kitasatosporales</taxon>
        <taxon>Streptomycetaceae</taxon>
        <taxon>Streptomyces</taxon>
    </lineage>
</organism>
<keyword evidence="3" id="KW-1185">Reference proteome</keyword>
<dbReference type="EMBL" id="BAABKC010000047">
    <property type="protein sequence ID" value="GAA5059101.1"/>
    <property type="molecule type" value="Genomic_DNA"/>
</dbReference>
<reference evidence="3" key="1">
    <citation type="journal article" date="2019" name="Int. J. Syst. Evol. Microbiol.">
        <title>The Global Catalogue of Microorganisms (GCM) 10K type strain sequencing project: providing services to taxonomists for standard genome sequencing and annotation.</title>
        <authorList>
            <consortium name="The Broad Institute Genomics Platform"/>
            <consortium name="The Broad Institute Genome Sequencing Center for Infectious Disease"/>
            <person name="Wu L."/>
            <person name="Ma J."/>
        </authorList>
    </citation>
    <scope>NUCLEOTIDE SEQUENCE [LARGE SCALE GENOMIC DNA]</scope>
    <source>
        <strain evidence="3">JCM 18410</strain>
    </source>
</reference>
<proteinExistence type="predicted"/>
<evidence type="ECO:0000313" key="3">
    <source>
        <dbReference type="Proteomes" id="UP001500124"/>
    </source>
</evidence>
<comment type="caution">
    <text evidence="2">The sequence shown here is derived from an EMBL/GenBank/DDBJ whole genome shotgun (WGS) entry which is preliminary data.</text>
</comment>
<protein>
    <submittedName>
        <fullName evidence="2">Uncharacterized protein</fullName>
    </submittedName>
</protein>
<gene>
    <name evidence="2" type="ORF">GCM10023336_34620</name>
</gene>
<dbReference type="Proteomes" id="UP001500124">
    <property type="component" value="Unassembled WGS sequence"/>
</dbReference>
<name>A0ABP9KKF1_9ACTN</name>